<evidence type="ECO:0000256" key="5">
    <source>
        <dbReference type="ARBA" id="ARBA00022960"/>
    </source>
</evidence>
<keyword evidence="19" id="KW-0132">Cell division</keyword>
<feature type="transmembrane region" description="Helical" evidence="18">
    <location>
        <begin position="52"/>
        <end position="70"/>
    </location>
</feature>
<evidence type="ECO:0000256" key="16">
    <source>
        <dbReference type="ARBA" id="ARBA00049966"/>
    </source>
</evidence>
<sequence>MKKRTLKPYDFSLIIVYIALCLFGLVMIFSASMVTSVQVLEYDYDHFFKSQLRNILIGFFLFFVCSGYPYKFYKNKLVLKLIFFGTIAALFAVKIIGVEVNGAKSWLDLYVMNVQPSEFAKLAVILYLASVYSKKQSYINDMNRAIMPPLIMLVLLAGLVILEPDFGTGMIILATGGSVILCSGMSGKNIFKILSLCALSIGGIITYLYVTTGSVFTGEKGSRITTYLDPFAYAQGDGYQTVNSLLAIGSGGISGLGLGKSVQKLGYLPEPHTDFIMAIISEELGILGVSIVLLGIFYIVFKGFYIALKIHDRMGAMIAVGISSMIGFQSFINLGGVTNLIPLTGVPLPFISYGGTSILLLSISMGILVNISMSMRSYERKKKKGHTSHSSNERSYENHA</sequence>
<evidence type="ECO:0000256" key="14">
    <source>
        <dbReference type="ARBA" id="ARBA00044770"/>
    </source>
</evidence>
<keyword evidence="7 18" id="KW-1133">Transmembrane helix</keyword>
<evidence type="ECO:0000256" key="13">
    <source>
        <dbReference type="ARBA" id="ARBA00041418"/>
    </source>
</evidence>
<dbReference type="Pfam" id="PF01098">
    <property type="entry name" value="FTSW_RODA_SPOVE"/>
    <property type="match status" value="1"/>
</dbReference>
<dbReference type="OrthoDB" id="9768187at2"/>
<dbReference type="GO" id="GO:0008955">
    <property type="term" value="F:peptidoglycan glycosyltransferase activity"/>
    <property type="evidence" value="ECO:0007669"/>
    <property type="project" value="UniProtKB-EC"/>
</dbReference>
<dbReference type="PANTHER" id="PTHR30474:SF2">
    <property type="entry name" value="PEPTIDOGLYCAN GLYCOSYLTRANSFERASE FTSW-RELATED"/>
    <property type="match status" value="1"/>
</dbReference>
<feature type="compositionally biased region" description="Basic and acidic residues" evidence="17">
    <location>
        <begin position="391"/>
        <end position="400"/>
    </location>
</feature>
<keyword evidence="8 18" id="KW-0472">Membrane</keyword>
<evidence type="ECO:0000256" key="11">
    <source>
        <dbReference type="ARBA" id="ARBA00038053"/>
    </source>
</evidence>
<evidence type="ECO:0000256" key="7">
    <source>
        <dbReference type="ARBA" id="ARBA00022989"/>
    </source>
</evidence>
<evidence type="ECO:0000256" key="3">
    <source>
        <dbReference type="ARBA" id="ARBA00022679"/>
    </source>
</evidence>
<keyword evidence="6" id="KW-0573">Peptidoglycan synthesis</keyword>
<keyword evidence="19" id="KW-0131">Cell cycle</keyword>
<protein>
    <recommendedName>
        <fullName evidence="12">Probable peptidoglycan glycosyltransferase FtsW</fullName>
        <ecNumber evidence="14">2.4.99.28</ecNumber>
    </recommendedName>
    <alternativeName>
        <fullName evidence="13">Cell division protein FtsW</fullName>
    </alternativeName>
    <alternativeName>
        <fullName evidence="10">Cell wall polymerase</fullName>
    </alternativeName>
    <alternativeName>
        <fullName evidence="9">Peptidoglycan polymerase</fullName>
    </alternativeName>
</protein>
<evidence type="ECO:0000256" key="15">
    <source>
        <dbReference type="ARBA" id="ARBA00049902"/>
    </source>
</evidence>
<feature type="transmembrane region" description="Helical" evidence="18">
    <location>
        <begin position="145"/>
        <end position="162"/>
    </location>
</feature>
<keyword evidence="3" id="KW-0808">Transferase</keyword>
<dbReference type="STRING" id="1150625.Q75_05435"/>
<dbReference type="GO" id="GO:0051301">
    <property type="term" value="P:cell division"/>
    <property type="evidence" value="ECO:0007669"/>
    <property type="project" value="UniProtKB-KW"/>
</dbReference>
<feature type="transmembrane region" description="Helical" evidence="18">
    <location>
        <begin position="77"/>
        <end position="96"/>
    </location>
</feature>
<evidence type="ECO:0000256" key="6">
    <source>
        <dbReference type="ARBA" id="ARBA00022984"/>
    </source>
</evidence>
<feature type="transmembrane region" description="Helical" evidence="18">
    <location>
        <begin position="168"/>
        <end position="186"/>
    </location>
</feature>
<keyword evidence="20" id="KW-1185">Reference proteome</keyword>
<evidence type="ECO:0000256" key="1">
    <source>
        <dbReference type="ARBA" id="ARBA00004141"/>
    </source>
</evidence>
<evidence type="ECO:0000256" key="9">
    <source>
        <dbReference type="ARBA" id="ARBA00032370"/>
    </source>
</evidence>
<evidence type="ECO:0000256" key="4">
    <source>
        <dbReference type="ARBA" id="ARBA00022692"/>
    </source>
</evidence>
<dbReference type="EC" id="2.4.99.28" evidence="14"/>
<evidence type="ECO:0000256" key="12">
    <source>
        <dbReference type="ARBA" id="ARBA00041185"/>
    </source>
</evidence>
<dbReference type="InterPro" id="IPR001182">
    <property type="entry name" value="FtsW/RodA"/>
</dbReference>
<comment type="catalytic activity">
    <reaction evidence="15">
        <text>[GlcNAc-(1-&gt;4)-Mur2Ac(oyl-L-Ala-gamma-D-Glu-L-Lys-D-Ala-D-Ala)](n)-di-trans,octa-cis-undecaprenyl diphosphate + beta-D-GlcNAc-(1-&gt;4)-Mur2Ac(oyl-L-Ala-gamma-D-Glu-L-Lys-D-Ala-D-Ala)-di-trans,octa-cis-undecaprenyl diphosphate = [GlcNAc-(1-&gt;4)-Mur2Ac(oyl-L-Ala-gamma-D-Glu-L-Lys-D-Ala-D-Ala)](n+1)-di-trans,octa-cis-undecaprenyl diphosphate + di-trans,octa-cis-undecaprenyl diphosphate + H(+)</text>
        <dbReference type="Rhea" id="RHEA:23708"/>
        <dbReference type="Rhea" id="RHEA-COMP:9602"/>
        <dbReference type="Rhea" id="RHEA-COMP:9603"/>
        <dbReference type="ChEBI" id="CHEBI:15378"/>
        <dbReference type="ChEBI" id="CHEBI:58405"/>
        <dbReference type="ChEBI" id="CHEBI:60033"/>
        <dbReference type="ChEBI" id="CHEBI:78435"/>
        <dbReference type="EC" id="2.4.99.28"/>
    </reaction>
</comment>
<dbReference type="AlphaFoldDB" id="A0A147KAG3"/>
<feature type="region of interest" description="Disordered" evidence="17">
    <location>
        <begin position="381"/>
        <end position="400"/>
    </location>
</feature>
<dbReference type="GO" id="GO:0009252">
    <property type="term" value="P:peptidoglycan biosynthetic process"/>
    <property type="evidence" value="ECO:0007669"/>
    <property type="project" value="UniProtKB-KW"/>
</dbReference>
<organism evidence="19 20">
    <name type="scientific">Bacillus coahuilensis p1.1.43</name>
    <dbReference type="NCBI Taxonomy" id="1150625"/>
    <lineage>
        <taxon>Bacteria</taxon>
        <taxon>Bacillati</taxon>
        <taxon>Bacillota</taxon>
        <taxon>Bacilli</taxon>
        <taxon>Bacillales</taxon>
        <taxon>Bacillaceae</taxon>
        <taxon>Bacillus</taxon>
    </lineage>
</organism>
<evidence type="ECO:0000313" key="20">
    <source>
        <dbReference type="Proteomes" id="UP000074108"/>
    </source>
</evidence>
<dbReference type="GO" id="GO:0015648">
    <property type="term" value="F:lipid-linked peptidoglycan transporter activity"/>
    <property type="evidence" value="ECO:0007669"/>
    <property type="project" value="TreeGrafter"/>
</dbReference>
<dbReference type="Proteomes" id="UP000074108">
    <property type="component" value="Unassembled WGS sequence"/>
</dbReference>
<evidence type="ECO:0000256" key="17">
    <source>
        <dbReference type="SAM" id="MobiDB-lite"/>
    </source>
</evidence>
<keyword evidence="4 18" id="KW-0812">Transmembrane</keyword>
<evidence type="ECO:0000256" key="10">
    <source>
        <dbReference type="ARBA" id="ARBA00033270"/>
    </source>
</evidence>
<comment type="similarity">
    <text evidence="11">Belongs to the SEDS family. FtsW subfamily.</text>
</comment>
<keyword evidence="2" id="KW-0328">Glycosyltransferase</keyword>
<feature type="transmembrane region" description="Helical" evidence="18">
    <location>
        <begin position="275"/>
        <end position="301"/>
    </location>
</feature>
<keyword evidence="5" id="KW-0133">Cell shape</keyword>
<comment type="caution">
    <text evidence="19">The sequence shown here is derived from an EMBL/GenBank/DDBJ whole genome shotgun (WGS) entry which is preliminary data.</text>
</comment>
<evidence type="ECO:0000256" key="2">
    <source>
        <dbReference type="ARBA" id="ARBA00022676"/>
    </source>
</evidence>
<feature type="transmembrane region" description="Helical" evidence="18">
    <location>
        <begin position="313"/>
        <end position="332"/>
    </location>
</feature>
<evidence type="ECO:0000313" key="19">
    <source>
        <dbReference type="EMBL" id="KUP07669.1"/>
    </source>
</evidence>
<dbReference type="GO" id="GO:0032153">
    <property type="term" value="C:cell division site"/>
    <property type="evidence" value="ECO:0007669"/>
    <property type="project" value="TreeGrafter"/>
</dbReference>
<name>A0A147KAG3_9BACI</name>
<proteinExistence type="inferred from homology"/>
<dbReference type="EMBL" id="LDYG01000021">
    <property type="protein sequence ID" value="KUP07669.1"/>
    <property type="molecule type" value="Genomic_DNA"/>
</dbReference>
<dbReference type="GO" id="GO:0005886">
    <property type="term" value="C:plasma membrane"/>
    <property type="evidence" value="ECO:0007669"/>
    <property type="project" value="TreeGrafter"/>
</dbReference>
<dbReference type="RefSeq" id="WP_059350673.1">
    <property type="nucleotide sequence ID" value="NZ_LDYG01000021.1"/>
</dbReference>
<reference evidence="19 20" key="1">
    <citation type="journal article" date="2016" name="Front. Microbiol.">
        <title>Microevolution Analysis of Bacillus coahuilensis Unveils Differences in Phosphorus Acquisition Strategies and Their Regulation.</title>
        <authorList>
            <person name="Gomez-Lunar Z."/>
            <person name="Hernandez-Gonzalez I."/>
            <person name="Rodriguez-Torres M.D."/>
            <person name="Souza V."/>
            <person name="Olmedo-Alvarez G."/>
        </authorList>
    </citation>
    <scope>NUCLEOTIDE SEQUENCE [LARGE SCALE GENOMIC DNA]</scope>
    <source>
        <strain evidence="20">p1.1.43</strain>
    </source>
</reference>
<feature type="transmembrane region" description="Helical" evidence="18">
    <location>
        <begin position="193"/>
        <end position="210"/>
    </location>
</feature>
<evidence type="ECO:0000256" key="8">
    <source>
        <dbReference type="ARBA" id="ARBA00023136"/>
    </source>
</evidence>
<gene>
    <name evidence="19" type="ORF">Q75_05435</name>
</gene>
<feature type="transmembrane region" description="Helical" evidence="18">
    <location>
        <begin position="352"/>
        <end position="373"/>
    </location>
</feature>
<evidence type="ECO:0000256" key="18">
    <source>
        <dbReference type="SAM" id="Phobius"/>
    </source>
</evidence>
<dbReference type="GO" id="GO:0008360">
    <property type="term" value="P:regulation of cell shape"/>
    <property type="evidence" value="ECO:0007669"/>
    <property type="project" value="UniProtKB-KW"/>
</dbReference>
<dbReference type="PANTHER" id="PTHR30474">
    <property type="entry name" value="CELL CYCLE PROTEIN"/>
    <property type="match status" value="1"/>
</dbReference>
<feature type="transmembrane region" description="Helical" evidence="18">
    <location>
        <begin position="12"/>
        <end position="32"/>
    </location>
</feature>
<accession>A0A147KAG3</accession>
<comment type="subcellular location">
    <subcellularLocation>
        <location evidence="1">Membrane</location>
        <topology evidence="1">Multi-pass membrane protein</topology>
    </subcellularLocation>
</comment>
<comment type="function">
    <text evidence="16">Peptidoglycan polymerase that is essential for cell division.</text>
</comment>
<feature type="transmembrane region" description="Helical" evidence="18">
    <location>
        <begin position="116"/>
        <end position="133"/>
    </location>
</feature>
<dbReference type="PATRIC" id="fig|1150625.3.peg.1140"/>